<evidence type="ECO:0000256" key="1">
    <source>
        <dbReference type="ARBA" id="ARBA00008693"/>
    </source>
</evidence>
<evidence type="ECO:0000313" key="7">
    <source>
        <dbReference type="Proteomes" id="UP000005408"/>
    </source>
</evidence>
<dbReference type="GO" id="GO:0005179">
    <property type="term" value="F:hormone activity"/>
    <property type="evidence" value="ECO:0007669"/>
    <property type="project" value="UniProtKB-KW"/>
</dbReference>
<dbReference type="OrthoDB" id="9970481at2759"/>
<reference evidence="6" key="1">
    <citation type="submission" date="2022-08" db="UniProtKB">
        <authorList>
            <consortium name="EnsemblMetazoa"/>
        </authorList>
    </citation>
    <scope>IDENTIFICATION</scope>
    <source>
        <strain evidence="6">05x7-T-G4-1.051#20</strain>
    </source>
</reference>
<keyword evidence="7" id="KW-1185">Reference proteome</keyword>
<dbReference type="EnsemblMetazoa" id="G26854.3">
    <property type="protein sequence ID" value="G26854.3:cds"/>
    <property type="gene ID" value="G26854"/>
</dbReference>
<feature type="signal peptide" evidence="5">
    <location>
        <begin position="1"/>
        <end position="18"/>
    </location>
</feature>
<keyword evidence="3" id="KW-0372">Hormone</keyword>
<dbReference type="OMA" id="CARFERV"/>
<dbReference type="PANTHER" id="PTHR11245:SF6">
    <property type="entry name" value="DUF19 DOMAIN-CONTAINING PROTEIN"/>
    <property type="match status" value="1"/>
</dbReference>
<organism evidence="6 7">
    <name type="scientific">Magallana gigas</name>
    <name type="common">Pacific oyster</name>
    <name type="synonym">Crassostrea gigas</name>
    <dbReference type="NCBI Taxonomy" id="29159"/>
    <lineage>
        <taxon>Eukaryota</taxon>
        <taxon>Metazoa</taxon>
        <taxon>Spiralia</taxon>
        <taxon>Lophotrochozoa</taxon>
        <taxon>Mollusca</taxon>
        <taxon>Bivalvia</taxon>
        <taxon>Autobranchia</taxon>
        <taxon>Pteriomorphia</taxon>
        <taxon>Ostreida</taxon>
        <taxon>Ostreoidea</taxon>
        <taxon>Ostreidae</taxon>
        <taxon>Magallana</taxon>
    </lineage>
</organism>
<dbReference type="PANTHER" id="PTHR11245">
    <property type="entry name" value="STANNIOCALCIN"/>
    <property type="match status" value="1"/>
</dbReference>
<dbReference type="InterPro" id="IPR004978">
    <property type="entry name" value="Stanniocalcin"/>
</dbReference>
<comment type="subunit">
    <text evidence="2">Homodimer; disulfide-linked.</text>
</comment>
<dbReference type="AlphaFoldDB" id="A0A8W8L879"/>
<dbReference type="GO" id="GO:0006874">
    <property type="term" value="P:intracellular calcium ion homeostasis"/>
    <property type="evidence" value="ECO:0007669"/>
    <property type="project" value="TreeGrafter"/>
</dbReference>
<evidence type="ECO:0000256" key="3">
    <source>
        <dbReference type="ARBA" id="ARBA00022702"/>
    </source>
</evidence>
<dbReference type="Proteomes" id="UP000005408">
    <property type="component" value="Unassembled WGS sequence"/>
</dbReference>
<evidence type="ECO:0000256" key="2">
    <source>
        <dbReference type="ARBA" id="ARBA00011748"/>
    </source>
</evidence>
<keyword evidence="4" id="KW-1015">Disulfide bond</keyword>
<dbReference type="EnsemblMetazoa" id="G26854.2">
    <property type="protein sequence ID" value="G26854.2:cds"/>
    <property type="gene ID" value="G26854"/>
</dbReference>
<sequence>MNLGVLSAFLLLVTVSNAFVVDFVKDLFSSCSEAKNPINPVQDISTTCMQQAAEGSCAFYDCFKQRYPCGNCGFNKHYSTYDCEKFYQPVYYNQFNELGKRWINATGNCLITTLKQFYTQATVRCRMVKTTMMDHVSTCYLHNAANISFCDIFWDNRDALMGVYEAESFLQPTEIHRILFEVGQIAASCTGNRASEFRVLATERLTPLLTEVRGHVEEAGRTVGDWFRGIFTK</sequence>
<evidence type="ECO:0000256" key="4">
    <source>
        <dbReference type="ARBA" id="ARBA00023157"/>
    </source>
</evidence>
<feature type="chain" id="PRO_5042431575" evidence="5">
    <location>
        <begin position="19"/>
        <end position="233"/>
    </location>
</feature>
<accession>A0A8W8L879</accession>
<dbReference type="GO" id="GO:0005615">
    <property type="term" value="C:extracellular space"/>
    <property type="evidence" value="ECO:0007669"/>
    <property type="project" value="TreeGrafter"/>
</dbReference>
<dbReference type="EnsemblMetazoa" id="G26854.4">
    <property type="protein sequence ID" value="G26854.4:cds"/>
    <property type="gene ID" value="G26854"/>
</dbReference>
<proteinExistence type="inferred from homology"/>
<evidence type="ECO:0000256" key="5">
    <source>
        <dbReference type="SAM" id="SignalP"/>
    </source>
</evidence>
<name>A0A8W8L879_MAGGI</name>
<protein>
    <submittedName>
        <fullName evidence="6">Uncharacterized protein</fullName>
    </submittedName>
</protein>
<comment type="similarity">
    <text evidence="1">Belongs to the stanniocalcin family.</text>
</comment>
<keyword evidence="5" id="KW-0732">Signal</keyword>
<evidence type="ECO:0000313" key="6">
    <source>
        <dbReference type="EnsemblMetazoa" id="G26854.1:cds"/>
    </source>
</evidence>
<dbReference type="EnsemblMetazoa" id="G26854.1">
    <property type="protein sequence ID" value="G26854.1:cds"/>
    <property type="gene ID" value="G26854"/>
</dbReference>